<comment type="caution">
    <text evidence="1">The sequence shown here is derived from an EMBL/GenBank/DDBJ whole genome shotgun (WGS) entry which is preliminary data.</text>
</comment>
<dbReference type="VEuPathDB" id="FungiDB:EYZ11_007836"/>
<keyword evidence="2" id="KW-1185">Reference proteome</keyword>
<gene>
    <name evidence="1" type="ORF">EYZ11_007836</name>
</gene>
<evidence type="ECO:0000313" key="2">
    <source>
        <dbReference type="Proteomes" id="UP000308092"/>
    </source>
</evidence>
<evidence type="ECO:0000313" key="1">
    <source>
        <dbReference type="EMBL" id="THC92697.1"/>
    </source>
</evidence>
<protein>
    <submittedName>
        <fullName evidence="1">Uncharacterized protein</fullName>
    </submittedName>
</protein>
<accession>A0A4S3JE84</accession>
<sequence length="99" mass="11081">MCFNQVFVRLPTSSILNGQPEGALLSSYVLLTWGATTNSHHQEKPQVLNVSNIAVVCNVENLEGLISRRTLQDNIMRPYARVELFSLVVNDFDLMVSCL</sequence>
<reference evidence="1 2" key="1">
    <citation type="submission" date="2019-03" db="EMBL/GenBank/DDBJ databases">
        <title>The genome sequence of a newly discovered highly antifungal drug resistant Aspergillus species, Aspergillus tanneri NIH 1004.</title>
        <authorList>
            <person name="Mounaud S."/>
            <person name="Singh I."/>
            <person name="Joardar V."/>
            <person name="Pakala S."/>
            <person name="Pakala S."/>
            <person name="Venepally P."/>
            <person name="Hoover J."/>
            <person name="Nierman W."/>
            <person name="Chung J."/>
            <person name="Losada L."/>
        </authorList>
    </citation>
    <scope>NUCLEOTIDE SEQUENCE [LARGE SCALE GENOMIC DNA]</scope>
    <source>
        <strain evidence="1 2">NIH1004</strain>
    </source>
</reference>
<name>A0A4S3JE84_9EURO</name>
<dbReference type="EMBL" id="SOSA01000315">
    <property type="protein sequence ID" value="THC92697.1"/>
    <property type="molecule type" value="Genomic_DNA"/>
</dbReference>
<proteinExistence type="predicted"/>
<dbReference type="Proteomes" id="UP000308092">
    <property type="component" value="Unassembled WGS sequence"/>
</dbReference>
<dbReference type="AlphaFoldDB" id="A0A4S3JE84"/>
<organism evidence="1 2">
    <name type="scientific">Aspergillus tanneri</name>
    <dbReference type="NCBI Taxonomy" id="1220188"/>
    <lineage>
        <taxon>Eukaryota</taxon>
        <taxon>Fungi</taxon>
        <taxon>Dikarya</taxon>
        <taxon>Ascomycota</taxon>
        <taxon>Pezizomycotina</taxon>
        <taxon>Eurotiomycetes</taxon>
        <taxon>Eurotiomycetidae</taxon>
        <taxon>Eurotiales</taxon>
        <taxon>Aspergillaceae</taxon>
        <taxon>Aspergillus</taxon>
        <taxon>Aspergillus subgen. Circumdati</taxon>
    </lineage>
</organism>